<feature type="transmembrane region" description="Helical" evidence="1">
    <location>
        <begin position="76"/>
        <end position="96"/>
    </location>
</feature>
<gene>
    <name evidence="2" type="ORF">SAMN02745219_01881</name>
</gene>
<dbReference type="RefSeq" id="WP_072869123.1">
    <property type="nucleotide sequence ID" value="NZ_FQZM01000021.1"/>
</dbReference>
<organism evidence="2 3">
    <name type="scientific">Desulfofundulus thermosubterraneus DSM 16057</name>
    <dbReference type="NCBI Taxonomy" id="1121432"/>
    <lineage>
        <taxon>Bacteria</taxon>
        <taxon>Bacillati</taxon>
        <taxon>Bacillota</taxon>
        <taxon>Clostridia</taxon>
        <taxon>Eubacteriales</taxon>
        <taxon>Peptococcaceae</taxon>
        <taxon>Desulfofundulus</taxon>
    </lineage>
</organism>
<evidence type="ECO:0000313" key="3">
    <source>
        <dbReference type="Proteomes" id="UP000184529"/>
    </source>
</evidence>
<name>A0A1M6H0T8_9FIRM</name>
<evidence type="ECO:0000313" key="2">
    <source>
        <dbReference type="EMBL" id="SHJ15849.1"/>
    </source>
</evidence>
<dbReference type="EMBL" id="FQZM01000021">
    <property type="protein sequence ID" value="SHJ15849.1"/>
    <property type="molecule type" value="Genomic_DNA"/>
</dbReference>
<sequence>MGGVVGGTFFWFVVVPGVLYLLLTGRTRELASPGGWLLAAAIGVLIMFPAGLVWTFAEPQKFLSFLQEGKIDAADLVRIGIGIYLTWLSGTAFHYLKQINQKIGKFWLSMNKSFTEGQKLSVKYDLVRKLMETFYAADVLPYLKLWSGDRVISGYCLKYAWKEPSYLLVAEDKEKGQQVLKVFVGTVDAVEVVKERCIFKRPGAVDEFFRLVHSDLPELMRERQDGC</sequence>
<dbReference type="STRING" id="1121432.SAMN02745219_01881"/>
<keyword evidence="1" id="KW-0472">Membrane</keyword>
<keyword evidence="1" id="KW-1133">Transmembrane helix</keyword>
<dbReference type="AlphaFoldDB" id="A0A1M6H0T8"/>
<reference evidence="3" key="1">
    <citation type="submission" date="2016-11" db="EMBL/GenBank/DDBJ databases">
        <authorList>
            <person name="Varghese N."/>
            <person name="Submissions S."/>
        </authorList>
    </citation>
    <scope>NUCLEOTIDE SEQUENCE [LARGE SCALE GENOMIC DNA]</scope>
    <source>
        <strain evidence="3">DSM 16057</strain>
    </source>
</reference>
<keyword evidence="1" id="KW-0812">Transmembrane</keyword>
<keyword evidence="3" id="KW-1185">Reference proteome</keyword>
<feature type="transmembrane region" description="Helical" evidence="1">
    <location>
        <begin position="35"/>
        <end position="56"/>
    </location>
</feature>
<feature type="transmembrane region" description="Helical" evidence="1">
    <location>
        <begin position="6"/>
        <end position="23"/>
    </location>
</feature>
<proteinExistence type="predicted"/>
<dbReference type="Proteomes" id="UP000184529">
    <property type="component" value="Unassembled WGS sequence"/>
</dbReference>
<protein>
    <submittedName>
        <fullName evidence="2">Uncharacterized protein</fullName>
    </submittedName>
</protein>
<evidence type="ECO:0000256" key="1">
    <source>
        <dbReference type="SAM" id="Phobius"/>
    </source>
</evidence>
<accession>A0A1M6H0T8</accession>